<dbReference type="InParanoid" id="D6WE95"/>
<organism evidence="1 2">
    <name type="scientific">Tribolium castaneum</name>
    <name type="common">Red flour beetle</name>
    <dbReference type="NCBI Taxonomy" id="7070"/>
    <lineage>
        <taxon>Eukaryota</taxon>
        <taxon>Metazoa</taxon>
        <taxon>Ecdysozoa</taxon>
        <taxon>Arthropoda</taxon>
        <taxon>Hexapoda</taxon>
        <taxon>Insecta</taxon>
        <taxon>Pterygota</taxon>
        <taxon>Neoptera</taxon>
        <taxon>Endopterygota</taxon>
        <taxon>Coleoptera</taxon>
        <taxon>Polyphaga</taxon>
        <taxon>Cucujiformia</taxon>
        <taxon>Tenebrionidae</taxon>
        <taxon>Tenebrionidae incertae sedis</taxon>
        <taxon>Tribolium</taxon>
    </lineage>
</organism>
<gene>
    <name evidence="1" type="primary">GLEAN_03749</name>
    <name evidence="1" type="ORF">TcasGA2_TC003749</name>
</gene>
<dbReference type="HOGENOM" id="CLU_1087143_0_0_1"/>
<name>D6WE95_TRICA</name>
<reference evidence="1 2" key="1">
    <citation type="journal article" date="2008" name="Nature">
        <title>The genome of the model beetle and pest Tribolium castaneum.</title>
        <authorList>
            <consortium name="Tribolium Genome Sequencing Consortium"/>
            <person name="Richards S."/>
            <person name="Gibbs R.A."/>
            <person name="Weinstock G.M."/>
            <person name="Brown S.J."/>
            <person name="Denell R."/>
            <person name="Beeman R.W."/>
            <person name="Gibbs R."/>
            <person name="Beeman R.W."/>
            <person name="Brown S.J."/>
            <person name="Bucher G."/>
            <person name="Friedrich M."/>
            <person name="Grimmelikhuijzen C.J."/>
            <person name="Klingler M."/>
            <person name="Lorenzen M."/>
            <person name="Richards S."/>
            <person name="Roth S."/>
            <person name="Schroder R."/>
            <person name="Tautz D."/>
            <person name="Zdobnov E.M."/>
            <person name="Muzny D."/>
            <person name="Gibbs R.A."/>
            <person name="Weinstock G.M."/>
            <person name="Attaway T."/>
            <person name="Bell S."/>
            <person name="Buhay C.J."/>
            <person name="Chandrabose M.N."/>
            <person name="Chavez D."/>
            <person name="Clerk-Blankenburg K.P."/>
            <person name="Cree A."/>
            <person name="Dao M."/>
            <person name="Davis C."/>
            <person name="Chacko J."/>
            <person name="Dinh H."/>
            <person name="Dugan-Rocha S."/>
            <person name="Fowler G."/>
            <person name="Garner T.T."/>
            <person name="Garnes J."/>
            <person name="Gnirke A."/>
            <person name="Hawes A."/>
            <person name="Hernandez J."/>
            <person name="Hines S."/>
            <person name="Holder M."/>
            <person name="Hume J."/>
            <person name="Jhangiani S.N."/>
            <person name="Joshi V."/>
            <person name="Khan Z.M."/>
            <person name="Jackson L."/>
            <person name="Kovar C."/>
            <person name="Kowis A."/>
            <person name="Lee S."/>
            <person name="Lewis L.R."/>
            <person name="Margolis J."/>
            <person name="Morgan M."/>
            <person name="Nazareth L.V."/>
            <person name="Nguyen N."/>
            <person name="Okwuonu G."/>
            <person name="Parker D."/>
            <person name="Richards S."/>
            <person name="Ruiz S.J."/>
            <person name="Santibanez J."/>
            <person name="Savard J."/>
            <person name="Scherer S.E."/>
            <person name="Schneider B."/>
            <person name="Sodergren E."/>
            <person name="Tautz D."/>
            <person name="Vattahil S."/>
            <person name="Villasana D."/>
            <person name="White C.S."/>
            <person name="Wright R."/>
            <person name="Park Y."/>
            <person name="Beeman R.W."/>
            <person name="Lord J."/>
            <person name="Oppert B."/>
            <person name="Lorenzen M."/>
            <person name="Brown S."/>
            <person name="Wang L."/>
            <person name="Savard J."/>
            <person name="Tautz D."/>
            <person name="Richards S."/>
            <person name="Weinstock G."/>
            <person name="Gibbs R.A."/>
            <person name="Liu Y."/>
            <person name="Worley K."/>
            <person name="Weinstock G."/>
            <person name="Elsik C.G."/>
            <person name="Reese J.T."/>
            <person name="Elhaik E."/>
            <person name="Landan G."/>
            <person name="Graur D."/>
            <person name="Arensburger P."/>
            <person name="Atkinson P."/>
            <person name="Beeman R.W."/>
            <person name="Beidler J."/>
            <person name="Brown S.J."/>
            <person name="Demuth J.P."/>
            <person name="Drury D.W."/>
            <person name="Du Y.Z."/>
            <person name="Fujiwara H."/>
            <person name="Lorenzen M."/>
            <person name="Maselli V."/>
            <person name="Osanai M."/>
            <person name="Park Y."/>
            <person name="Robertson H.M."/>
            <person name="Tu Z."/>
            <person name="Wang J.J."/>
            <person name="Wang S."/>
            <person name="Richards S."/>
            <person name="Song H."/>
            <person name="Zhang L."/>
            <person name="Sodergren E."/>
            <person name="Werner D."/>
            <person name="Stanke M."/>
            <person name="Morgenstern B."/>
            <person name="Solovyev V."/>
            <person name="Kosarev P."/>
            <person name="Brown G."/>
            <person name="Chen H.C."/>
            <person name="Ermolaeva O."/>
            <person name="Hlavina W."/>
            <person name="Kapustin Y."/>
            <person name="Kiryutin B."/>
            <person name="Kitts P."/>
            <person name="Maglott D."/>
            <person name="Pruitt K."/>
            <person name="Sapojnikov V."/>
            <person name="Souvorov A."/>
            <person name="Mackey A.J."/>
            <person name="Waterhouse R.M."/>
            <person name="Wyder S."/>
            <person name="Zdobnov E.M."/>
            <person name="Zdobnov E.M."/>
            <person name="Wyder S."/>
            <person name="Kriventseva E.V."/>
            <person name="Kadowaki T."/>
            <person name="Bork P."/>
            <person name="Aranda M."/>
            <person name="Bao R."/>
            <person name="Beermann A."/>
            <person name="Berns N."/>
            <person name="Bolognesi R."/>
            <person name="Bonneton F."/>
            <person name="Bopp D."/>
            <person name="Brown S.J."/>
            <person name="Bucher G."/>
            <person name="Butts T."/>
            <person name="Chaumot A."/>
            <person name="Denell R.E."/>
            <person name="Ferrier D.E."/>
            <person name="Friedrich M."/>
            <person name="Gordon C.M."/>
            <person name="Jindra M."/>
            <person name="Klingler M."/>
            <person name="Lan Q."/>
            <person name="Lattorff H.M."/>
            <person name="Laudet V."/>
            <person name="von Levetsow C."/>
            <person name="Liu Z."/>
            <person name="Lutz R."/>
            <person name="Lynch J.A."/>
            <person name="da Fonseca R.N."/>
            <person name="Posnien N."/>
            <person name="Reuter R."/>
            <person name="Roth S."/>
            <person name="Savard J."/>
            <person name="Schinko J.B."/>
            <person name="Schmitt C."/>
            <person name="Schoppmeier M."/>
            <person name="Schroder R."/>
            <person name="Shippy T.D."/>
            <person name="Simonnet F."/>
            <person name="Marques-Souza H."/>
            <person name="Tautz D."/>
            <person name="Tomoyasu Y."/>
            <person name="Trauner J."/>
            <person name="Van der Zee M."/>
            <person name="Vervoort M."/>
            <person name="Wittkopp N."/>
            <person name="Wimmer E.A."/>
            <person name="Yang X."/>
            <person name="Jones A.K."/>
            <person name="Sattelle D.B."/>
            <person name="Ebert P.R."/>
            <person name="Nelson D."/>
            <person name="Scott J.G."/>
            <person name="Beeman R.W."/>
            <person name="Muthukrishnan S."/>
            <person name="Kramer K.J."/>
            <person name="Arakane Y."/>
            <person name="Beeman R.W."/>
            <person name="Zhu Q."/>
            <person name="Hogenkamp D."/>
            <person name="Dixit R."/>
            <person name="Oppert B."/>
            <person name="Jiang H."/>
            <person name="Zou Z."/>
            <person name="Marshall J."/>
            <person name="Elpidina E."/>
            <person name="Vinokurov K."/>
            <person name="Oppert C."/>
            <person name="Zou Z."/>
            <person name="Evans J."/>
            <person name="Lu Z."/>
            <person name="Zhao P."/>
            <person name="Sumathipala N."/>
            <person name="Altincicek B."/>
            <person name="Vilcinskas A."/>
            <person name="Williams M."/>
            <person name="Hultmark D."/>
            <person name="Hetru C."/>
            <person name="Jiang H."/>
            <person name="Grimmelikhuijzen C.J."/>
            <person name="Hauser F."/>
            <person name="Cazzamali G."/>
            <person name="Williamson M."/>
            <person name="Park Y."/>
            <person name="Li B."/>
            <person name="Tanaka Y."/>
            <person name="Predel R."/>
            <person name="Neupert S."/>
            <person name="Schachtner J."/>
            <person name="Verleyen P."/>
            <person name="Raible F."/>
            <person name="Bork P."/>
            <person name="Friedrich M."/>
            <person name="Walden K.K."/>
            <person name="Robertson H.M."/>
            <person name="Angeli S."/>
            <person name="Foret S."/>
            <person name="Bucher G."/>
            <person name="Schuetz S."/>
            <person name="Maleszka R."/>
            <person name="Wimmer E.A."/>
            <person name="Beeman R.W."/>
            <person name="Lorenzen M."/>
            <person name="Tomoyasu Y."/>
            <person name="Miller S.C."/>
            <person name="Grossmann D."/>
            <person name="Bucher G."/>
        </authorList>
    </citation>
    <scope>NUCLEOTIDE SEQUENCE [LARGE SCALE GENOMIC DNA]</scope>
    <source>
        <strain evidence="1 2">Georgia GA2</strain>
    </source>
</reference>
<dbReference type="EMBL" id="KQ971326">
    <property type="protein sequence ID" value="EFA00848.1"/>
    <property type="molecule type" value="Genomic_DNA"/>
</dbReference>
<keyword evidence="2" id="KW-1185">Reference proteome</keyword>
<proteinExistence type="predicted"/>
<sequence>MEFWKETVVDTVVNQINFTNRSLHSLERLRRLHNSHARTENPIHTVGERGGYRLHGNYWPRIPTMDSAAARAPLNVPPLAPFRIPPSASPLSGWLRPCRYLSDTSDWSAVPPIKTRFNLQQRVPFTGQRHRPVALATQTIKVKKHREFDQVCSVQNTDYCDLLQRAEIWLGGGLGAIAPRLFYHICRDVCKEWLLTGAFCARSFLHKCDLISIGLVGSNKQRMDDLLCVLESYEYYCWDCFIAGSPTQRIQAGTCE</sequence>
<evidence type="ECO:0000313" key="1">
    <source>
        <dbReference type="EMBL" id="EFA00848.1"/>
    </source>
</evidence>
<dbReference type="Proteomes" id="UP000007266">
    <property type="component" value="Linkage group 3"/>
</dbReference>
<dbReference type="AlphaFoldDB" id="D6WE95"/>
<accession>D6WE95</accession>
<protein>
    <submittedName>
        <fullName evidence="1">Uncharacterized protein</fullName>
    </submittedName>
</protein>
<evidence type="ECO:0000313" key="2">
    <source>
        <dbReference type="Proteomes" id="UP000007266"/>
    </source>
</evidence>
<reference evidence="1 2" key="2">
    <citation type="journal article" date="2010" name="Nucleic Acids Res.">
        <title>BeetleBase in 2010: revisions to provide comprehensive genomic information for Tribolium castaneum.</title>
        <authorList>
            <person name="Kim H.S."/>
            <person name="Murphy T."/>
            <person name="Xia J."/>
            <person name="Caragea D."/>
            <person name="Park Y."/>
            <person name="Beeman R.W."/>
            <person name="Lorenzen M.D."/>
            <person name="Butcher S."/>
            <person name="Manak J.R."/>
            <person name="Brown S.J."/>
        </authorList>
    </citation>
    <scope>GENOME REANNOTATION</scope>
    <source>
        <strain evidence="1 2">Georgia GA2</strain>
    </source>
</reference>